<dbReference type="InterPro" id="IPR005234">
    <property type="entry name" value="ScpB_csome_segregation"/>
</dbReference>
<evidence type="ECO:0000256" key="2">
    <source>
        <dbReference type="ARBA" id="ARBA00022618"/>
    </source>
</evidence>
<feature type="compositionally biased region" description="Basic and acidic residues" evidence="5">
    <location>
        <begin position="199"/>
        <end position="221"/>
    </location>
</feature>
<evidence type="ECO:0000313" key="6">
    <source>
        <dbReference type="EMBL" id="QNT68988.1"/>
    </source>
</evidence>
<dbReference type="EMBL" id="CP053923">
    <property type="protein sequence ID" value="QNT68988.1"/>
    <property type="molecule type" value="Genomic_DNA"/>
</dbReference>
<keyword evidence="2" id="KW-0132">Cell division</keyword>
<dbReference type="InterPro" id="IPR036388">
    <property type="entry name" value="WH-like_DNA-bd_sf"/>
</dbReference>
<evidence type="ECO:0000256" key="5">
    <source>
        <dbReference type="SAM" id="MobiDB-lite"/>
    </source>
</evidence>
<dbReference type="NCBIfam" id="TIGR00281">
    <property type="entry name" value="SMC-Scp complex subunit ScpB"/>
    <property type="match status" value="1"/>
</dbReference>
<keyword evidence="3" id="KW-0159">Chromosome partition</keyword>
<evidence type="ECO:0000256" key="1">
    <source>
        <dbReference type="ARBA" id="ARBA00022490"/>
    </source>
</evidence>
<gene>
    <name evidence="6" type="primary">scpB</name>
    <name evidence="6" type="ORF">HQ394_06030</name>
</gene>
<feature type="region of interest" description="Disordered" evidence="5">
    <location>
        <begin position="192"/>
        <end position="221"/>
    </location>
</feature>
<dbReference type="AlphaFoldDB" id="A0A7H1MZV2"/>
<dbReference type="Pfam" id="PF04079">
    <property type="entry name" value="SMC_ScpB"/>
    <property type="match status" value="1"/>
</dbReference>
<protein>
    <submittedName>
        <fullName evidence="6">SMC-Scp complex subunit ScpB</fullName>
    </submittedName>
</protein>
<dbReference type="KEGG" id="dvn:HQ394_06030"/>
<keyword evidence="1" id="KW-0963">Cytoplasm</keyword>
<evidence type="ECO:0000313" key="7">
    <source>
        <dbReference type="Proteomes" id="UP000516369"/>
    </source>
</evidence>
<dbReference type="SUPFAM" id="SSF46785">
    <property type="entry name" value="Winged helix' DNA-binding domain"/>
    <property type="match status" value="2"/>
</dbReference>
<dbReference type="GO" id="GO:0051304">
    <property type="term" value="P:chromosome separation"/>
    <property type="evidence" value="ECO:0007669"/>
    <property type="project" value="InterPro"/>
</dbReference>
<dbReference type="Gene3D" id="1.10.10.10">
    <property type="entry name" value="Winged helix-like DNA-binding domain superfamily/Winged helix DNA-binding domain"/>
    <property type="match status" value="2"/>
</dbReference>
<keyword evidence="7" id="KW-1185">Reference proteome</keyword>
<dbReference type="RefSeq" id="WP_190262500.1">
    <property type="nucleotide sequence ID" value="NZ_CP053923.1"/>
</dbReference>
<dbReference type="PANTHER" id="PTHR34298:SF2">
    <property type="entry name" value="SEGREGATION AND CONDENSATION PROTEIN B"/>
    <property type="match status" value="1"/>
</dbReference>
<evidence type="ECO:0000256" key="3">
    <source>
        <dbReference type="ARBA" id="ARBA00022829"/>
    </source>
</evidence>
<accession>A0A7H1MZV2</accession>
<dbReference type="Proteomes" id="UP000516369">
    <property type="component" value="Chromosome"/>
</dbReference>
<sequence length="221" mass="23975">MAVQTPIESEHLRLLEAILFAAVEPLTRQDLTAQLPAGANLQGLLALLQAQYAGRGVNLVRAGETWAFATAPDLAEQLGGERRVERKLSRAAMETLAILAYHQPVTRAEIEDIRGVQVSKGTLDVLIEQGWIAPKGRRESPGRPLTWGTTDGFLRHFGLERLADLPGIDDLKKAGFLDAAISATVVPLRPVDTADENEADRLVDSDDPENAGRDGDRIDEA</sequence>
<name>A0A7H1MZV2_9PROT</name>
<organism evidence="6 7">
    <name type="scientific">Defluviicoccus vanus</name>
    <dbReference type="NCBI Taxonomy" id="111831"/>
    <lineage>
        <taxon>Bacteria</taxon>
        <taxon>Pseudomonadati</taxon>
        <taxon>Pseudomonadota</taxon>
        <taxon>Alphaproteobacteria</taxon>
        <taxon>Rhodospirillales</taxon>
        <taxon>Rhodospirillaceae</taxon>
        <taxon>Defluviicoccus</taxon>
    </lineage>
</organism>
<dbReference type="GO" id="GO:0051301">
    <property type="term" value="P:cell division"/>
    <property type="evidence" value="ECO:0007669"/>
    <property type="project" value="UniProtKB-KW"/>
</dbReference>
<reference evidence="6 7" key="1">
    <citation type="submission" date="2020-05" db="EMBL/GenBank/DDBJ databases">
        <title>Complete closed genome sequence of Defluviicoccus vanus.</title>
        <authorList>
            <person name="Bessarab I."/>
            <person name="Arumugam K."/>
            <person name="Maszenan A.M."/>
            <person name="Seviour R.J."/>
            <person name="Williams R.B."/>
        </authorList>
    </citation>
    <scope>NUCLEOTIDE SEQUENCE [LARGE SCALE GENOMIC DNA]</scope>
    <source>
        <strain evidence="6 7">Ben 114</strain>
    </source>
</reference>
<keyword evidence="4" id="KW-0131">Cell cycle</keyword>
<proteinExistence type="predicted"/>
<dbReference type="PANTHER" id="PTHR34298">
    <property type="entry name" value="SEGREGATION AND CONDENSATION PROTEIN B"/>
    <property type="match status" value="1"/>
</dbReference>
<dbReference type="InterPro" id="IPR036390">
    <property type="entry name" value="WH_DNA-bd_sf"/>
</dbReference>
<evidence type="ECO:0000256" key="4">
    <source>
        <dbReference type="ARBA" id="ARBA00023306"/>
    </source>
</evidence>